<dbReference type="Pfam" id="PF14897">
    <property type="entry name" value="EpsG"/>
    <property type="match status" value="1"/>
</dbReference>
<feature type="transmembrane region" description="Helical" evidence="1">
    <location>
        <begin position="12"/>
        <end position="32"/>
    </location>
</feature>
<gene>
    <name evidence="2" type="ORF">C9J18_18395</name>
</gene>
<comment type="caution">
    <text evidence="2">The sequence shown here is derived from an EMBL/GenBank/DDBJ whole genome shotgun (WGS) entry which is preliminary data.</text>
</comment>
<feature type="transmembrane region" description="Helical" evidence="1">
    <location>
        <begin position="70"/>
        <end position="90"/>
    </location>
</feature>
<dbReference type="EMBL" id="PYMP01000023">
    <property type="protein sequence ID" value="PSU47794.1"/>
    <property type="molecule type" value="Genomic_DNA"/>
</dbReference>
<organism evidence="2 3">
    <name type="scientific">Photobacterium phosphoreum</name>
    <dbReference type="NCBI Taxonomy" id="659"/>
    <lineage>
        <taxon>Bacteria</taxon>
        <taxon>Pseudomonadati</taxon>
        <taxon>Pseudomonadota</taxon>
        <taxon>Gammaproteobacteria</taxon>
        <taxon>Vibrionales</taxon>
        <taxon>Vibrionaceae</taxon>
        <taxon>Photobacterium</taxon>
    </lineage>
</organism>
<name>A0A2T3JFT3_PHOPO</name>
<reference evidence="2 3" key="1">
    <citation type="submission" date="2018-03" db="EMBL/GenBank/DDBJ databases">
        <title>Whole genome sequencing of Histamine producing bacteria.</title>
        <authorList>
            <person name="Butler K."/>
        </authorList>
    </citation>
    <scope>NUCLEOTIDE SEQUENCE [LARGE SCALE GENOMIC DNA]</scope>
    <source>
        <strain evidence="2 3">FS-6.1</strain>
    </source>
</reference>
<feature type="transmembrane region" description="Helical" evidence="1">
    <location>
        <begin position="171"/>
        <end position="194"/>
    </location>
</feature>
<dbReference type="Proteomes" id="UP000241618">
    <property type="component" value="Unassembled WGS sequence"/>
</dbReference>
<proteinExistence type="predicted"/>
<dbReference type="AlphaFoldDB" id="A0A2T3JFT3"/>
<evidence type="ECO:0000313" key="2">
    <source>
        <dbReference type="EMBL" id="PSU47794.1"/>
    </source>
</evidence>
<accession>A0A2T3JFT3</accession>
<keyword evidence="1" id="KW-0812">Transmembrane</keyword>
<dbReference type="InterPro" id="IPR049458">
    <property type="entry name" value="EpsG-like"/>
</dbReference>
<keyword evidence="1" id="KW-0472">Membrane</keyword>
<evidence type="ECO:0000256" key="1">
    <source>
        <dbReference type="SAM" id="Phobius"/>
    </source>
</evidence>
<evidence type="ECO:0008006" key="4">
    <source>
        <dbReference type="Google" id="ProtNLM"/>
    </source>
</evidence>
<evidence type="ECO:0000313" key="3">
    <source>
        <dbReference type="Proteomes" id="UP000241618"/>
    </source>
</evidence>
<feature type="transmembrane region" description="Helical" evidence="1">
    <location>
        <begin position="300"/>
        <end position="318"/>
    </location>
</feature>
<feature type="transmembrane region" description="Helical" evidence="1">
    <location>
        <begin position="219"/>
        <end position="237"/>
    </location>
</feature>
<feature type="transmembrane region" description="Helical" evidence="1">
    <location>
        <begin position="140"/>
        <end position="164"/>
    </location>
</feature>
<keyword evidence="1" id="KW-1133">Transmembrane helix</keyword>
<sequence length="334" mass="39357">MMSNKSPYIYFKYYIALLMLISMSVVSGFRYYSGDDYISYMNIHNYIINNQYNYIFEPFFYFLNKISNSFSISSFLITLITNICIFYAILKVSNNSILGLFLYVLSEFYLSQFNIIRQSLGNSLLILSFVLFYYKNNTSSIIAFILSVFSHYAMLITAPILFLINKIKLKFYLFCLIIIIVYIFSQIGLFDFVYKIIGVLSFDKFSAYSEIDYSSMKTIGMKFIFNFIVFFFSVVLIKSKYKDYNNKLIENLIKIIMFGFFLSAIGTSIPIIFRLSYVFLNFSYLYYPYILTSNILSKSNRIIFGCVLFTYEILKLVYNLNANIYGIFPYDFKI</sequence>
<protein>
    <recommendedName>
        <fullName evidence="4">EpsG family protein</fullName>
    </recommendedName>
</protein>
<feature type="transmembrane region" description="Helical" evidence="1">
    <location>
        <begin position="258"/>
        <end position="280"/>
    </location>
</feature>